<proteinExistence type="predicted"/>
<name>A0ACB7PP95_9PEZI</name>
<comment type="caution">
    <text evidence="1">The sequence shown here is derived from an EMBL/GenBank/DDBJ whole genome shotgun (WGS) entry which is preliminary data.</text>
</comment>
<reference evidence="1 2" key="1">
    <citation type="journal article" date="2021" name="Nat. Commun.">
        <title>Genetic determinants of endophytism in the Arabidopsis root mycobiome.</title>
        <authorList>
            <person name="Mesny F."/>
            <person name="Miyauchi S."/>
            <person name="Thiergart T."/>
            <person name="Pickel B."/>
            <person name="Atanasova L."/>
            <person name="Karlsson M."/>
            <person name="Huettel B."/>
            <person name="Barry K.W."/>
            <person name="Haridas S."/>
            <person name="Chen C."/>
            <person name="Bauer D."/>
            <person name="Andreopoulos W."/>
            <person name="Pangilinan J."/>
            <person name="LaButti K."/>
            <person name="Riley R."/>
            <person name="Lipzen A."/>
            <person name="Clum A."/>
            <person name="Drula E."/>
            <person name="Henrissat B."/>
            <person name="Kohler A."/>
            <person name="Grigoriev I.V."/>
            <person name="Martin F.M."/>
            <person name="Hacquard S."/>
        </authorList>
    </citation>
    <scope>NUCLEOTIDE SEQUENCE [LARGE SCALE GENOMIC DNA]</scope>
    <source>
        <strain evidence="1 2">MPI-SDFR-AT-0079</strain>
    </source>
</reference>
<dbReference type="Proteomes" id="UP000724584">
    <property type="component" value="Unassembled WGS sequence"/>
</dbReference>
<accession>A0ACB7PP95</accession>
<evidence type="ECO:0000313" key="2">
    <source>
        <dbReference type="Proteomes" id="UP000724584"/>
    </source>
</evidence>
<keyword evidence="2" id="KW-1185">Reference proteome</keyword>
<gene>
    <name evidence="1" type="ORF">F5144DRAFT_524485</name>
</gene>
<organism evidence="1 2">
    <name type="scientific">Chaetomium tenue</name>
    <dbReference type="NCBI Taxonomy" id="1854479"/>
    <lineage>
        <taxon>Eukaryota</taxon>
        <taxon>Fungi</taxon>
        <taxon>Dikarya</taxon>
        <taxon>Ascomycota</taxon>
        <taxon>Pezizomycotina</taxon>
        <taxon>Sordariomycetes</taxon>
        <taxon>Sordariomycetidae</taxon>
        <taxon>Sordariales</taxon>
        <taxon>Chaetomiaceae</taxon>
        <taxon>Chaetomium</taxon>
    </lineage>
</organism>
<sequence length="646" mass="72550">MDDHDNNLHLRGGSFADTSGYAPNLPRGTRTRHKRRDDAEQQQAHNRNTTTTTTASRAQVQTPSSSRACSRSRARSRDPTPNPDSDPYSTPPPNGAYEAVPKDRWYNRRARVLGIRESLVREFAEEYFGLGDMPAARGAAPGSGLWGGWEEQGLVWLEGGFSEQFLWFVGQVAMQDNNAGGWDALLTKRAHRECLVTGVIGKVLEMAVFDDLLFGADKTQKSMLEAQDECTLEFEGYHRTALRSQCIRTLLVNDILTPDFWPCVDQLTLQITSLFLPLLGVMDKHFPASRTNSLRNFYQDLHAIVASAGYLSIGIRWSANIFRFSLPYPGEVWDIDQEHVDDTIYSASEAANIRADLAAREKWEAERRQRLDREREREARNGNPTLLGYGEALLASARDQLNAVRRRIGGQENDEGSNSSGNGGNVWHPPSRMGKVQIVLWPMLQRFETVGEIDPEVGAADGEKVTTIHKAQVVYYYGQVDEVGGDSDHYPSLDDWMRETRRERRLSWLLELQWVIYPFVVWYLLGFLARYSPMVADIRQMVRHGSVEVFLYAAQGVTLFVMEALVMLVAVVIGVSKVAVFAFYLVMNTLVALLGPGLGYLWGALGGVVGNGDGWGGWYSPQLAYPDLSWESMKDMARVFTEQFTL</sequence>
<dbReference type="EMBL" id="JAGIZQ010000001">
    <property type="protein sequence ID" value="KAH6650943.1"/>
    <property type="molecule type" value="Genomic_DNA"/>
</dbReference>
<protein>
    <submittedName>
        <fullName evidence="1">Uncharacterized protein</fullName>
    </submittedName>
</protein>
<evidence type="ECO:0000313" key="1">
    <source>
        <dbReference type="EMBL" id="KAH6650943.1"/>
    </source>
</evidence>